<proteinExistence type="predicted"/>
<organism evidence="2 3">
    <name type="scientific">Austropuccinia psidii MF-1</name>
    <dbReference type="NCBI Taxonomy" id="1389203"/>
    <lineage>
        <taxon>Eukaryota</taxon>
        <taxon>Fungi</taxon>
        <taxon>Dikarya</taxon>
        <taxon>Basidiomycota</taxon>
        <taxon>Pucciniomycotina</taxon>
        <taxon>Pucciniomycetes</taxon>
        <taxon>Pucciniales</taxon>
        <taxon>Sphaerophragmiaceae</taxon>
        <taxon>Austropuccinia</taxon>
    </lineage>
</organism>
<name>A0A9Q3DP77_9BASI</name>
<accession>A0A9Q3DP77</accession>
<dbReference type="OrthoDB" id="3056461at2759"/>
<feature type="compositionally biased region" description="Acidic residues" evidence="1">
    <location>
        <begin position="205"/>
        <end position="215"/>
    </location>
</feature>
<feature type="compositionally biased region" description="Basic and acidic residues" evidence="1">
    <location>
        <begin position="216"/>
        <end position="225"/>
    </location>
</feature>
<keyword evidence="3" id="KW-1185">Reference proteome</keyword>
<evidence type="ECO:0000313" key="3">
    <source>
        <dbReference type="Proteomes" id="UP000765509"/>
    </source>
</evidence>
<reference evidence="2" key="1">
    <citation type="submission" date="2021-03" db="EMBL/GenBank/DDBJ databases">
        <title>Draft genome sequence of rust myrtle Austropuccinia psidii MF-1, a brazilian biotype.</title>
        <authorList>
            <person name="Quecine M.C."/>
            <person name="Pachon D.M.R."/>
            <person name="Bonatelli M.L."/>
            <person name="Correr F.H."/>
            <person name="Franceschini L.M."/>
            <person name="Leite T.F."/>
            <person name="Margarido G.R.A."/>
            <person name="Almeida C.A."/>
            <person name="Ferrarezi J.A."/>
            <person name="Labate C.A."/>
        </authorList>
    </citation>
    <scope>NUCLEOTIDE SEQUENCE</scope>
    <source>
        <strain evidence="2">MF-1</strain>
    </source>
</reference>
<feature type="compositionally biased region" description="Basic and acidic residues" evidence="1">
    <location>
        <begin position="1"/>
        <end position="14"/>
    </location>
</feature>
<sequence>MEFSLHRKEKKATPVDEPSSESYTNKLKTASTSSMKNTKNKNSKKAKNLHSKAKSSKKITIQMVNNDHPTEFEKTKDAFYSHLKLLWGLLEKRKVPAPPKPEQLKEFYQRFSNADQIETAIENDGPTLLPAQHQHIADWKRVAFLQNPKCLLEFTLPDKQIGDQSFNDKYWEVLAKDYNLEFLSFDVPDDDNDPTKEESNYGESLELDIGEEEESKEEKDEELKPVRRKEKGKAQMVEDEEESSENDNMEIDNAASNGFYGGLTEEEWNAWQ</sequence>
<comment type="caution">
    <text evidence="2">The sequence shown here is derived from an EMBL/GenBank/DDBJ whole genome shotgun (WGS) entry which is preliminary data.</text>
</comment>
<feature type="compositionally biased region" description="Acidic residues" evidence="1">
    <location>
        <begin position="237"/>
        <end position="250"/>
    </location>
</feature>
<dbReference type="EMBL" id="AVOT02018604">
    <property type="protein sequence ID" value="MBW0505627.1"/>
    <property type="molecule type" value="Genomic_DNA"/>
</dbReference>
<dbReference type="Proteomes" id="UP000765509">
    <property type="component" value="Unassembled WGS sequence"/>
</dbReference>
<feature type="region of interest" description="Disordered" evidence="1">
    <location>
        <begin position="1"/>
        <end position="57"/>
    </location>
</feature>
<protein>
    <submittedName>
        <fullName evidence="2">Uncharacterized protein</fullName>
    </submittedName>
</protein>
<gene>
    <name evidence="2" type="ORF">O181_045342</name>
</gene>
<feature type="region of interest" description="Disordered" evidence="1">
    <location>
        <begin position="186"/>
        <end position="272"/>
    </location>
</feature>
<feature type="compositionally biased region" description="Low complexity" evidence="1">
    <location>
        <begin position="28"/>
        <end position="37"/>
    </location>
</feature>
<feature type="compositionally biased region" description="Basic residues" evidence="1">
    <location>
        <begin position="38"/>
        <end position="57"/>
    </location>
</feature>
<dbReference type="AlphaFoldDB" id="A0A9Q3DP77"/>
<evidence type="ECO:0000313" key="2">
    <source>
        <dbReference type="EMBL" id="MBW0505627.1"/>
    </source>
</evidence>
<evidence type="ECO:0000256" key="1">
    <source>
        <dbReference type="SAM" id="MobiDB-lite"/>
    </source>
</evidence>